<accession>A0A6A1Q5J2</accession>
<dbReference type="GO" id="GO:0003735">
    <property type="term" value="F:structural constituent of ribosome"/>
    <property type="evidence" value="ECO:0007669"/>
    <property type="project" value="InterPro"/>
</dbReference>
<evidence type="ECO:0000313" key="2">
    <source>
        <dbReference type="EMBL" id="KAB0401486.1"/>
    </source>
</evidence>
<dbReference type="PANTHER" id="PTHR28589">
    <property type="entry name" value="28S RIBOSOMAL PROTEIN S34, MITOCHONDRIAL"/>
    <property type="match status" value="1"/>
</dbReference>
<organism evidence="2 3">
    <name type="scientific">Balaenoptera physalus</name>
    <name type="common">Fin whale</name>
    <name type="synonym">Balaena physalus</name>
    <dbReference type="NCBI Taxonomy" id="9770"/>
    <lineage>
        <taxon>Eukaryota</taxon>
        <taxon>Metazoa</taxon>
        <taxon>Chordata</taxon>
        <taxon>Craniata</taxon>
        <taxon>Vertebrata</taxon>
        <taxon>Euteleostomi</taxon>
        <taxon>Mammalia</taxon>
        <taxon>Eutheria</taxon>
        <taxon>Laurasiatheria</taxon>
        <taxon>Artiodactyla</taxon>
        <taxon>Whippomorpha</taxon>
        <taxon>Cetacea</taxon>
        <taxon>Mysticeti</taxon>
        <taxon>Balaenopteridae</taxon>
        <taxon>Balaenoptera</taxon>
    </lineage>
</organism>
<name>A0A6A1Q5J2_BALPH</name>
<proteinExistence type="predicted"/>
<dbReference type="GO" id="GO:0005739">
    <property type="term" value="C:mitochondrion"/>
    <property type="evidence" value="ECO:0007669"/>
    <property type="project" value="InterPro"/>
</dbReference>
<sequence>NLDHGKAWGVLTFKGKASKPGGEAAGNRLFRQRKTESEPREIEQRQRNGDTSTEEPMLNLNRIRIDPWDYPENQESKRKTKGTAV</sequence>
<reference evidence="2 3" key="1">
    <citation type="journal article" date="2019" name="PLoS ONE">
        <title>Genomic analyses reveal an absence of contemporary introgressive admixture between fin whales and blue whales, despite known hybrids.</title>
        <authorList>
            <person name="Westbury M.V."/>
            <person name="Petersen B."/>
            <person name="Lorenzen E.D."/>
        </authorList>
    </citation>
    <scope>NUCLEOTIDE SEQUENCE [LARGE SCALE GENOMIC DNA]</scope>
    <source>
        <strain evidence="2">FinWhale-01</strain>
    </source>
</reference>
<feature type="compositionally biased region" description="Basic and acidic residues" evidence="1">
    <location>
        <begin position="33"/>
        <end position="48"/>
    </location>
</feature>
<feature type="region of interest" description="Disordered" evidence="1">
    <location>
        <begin position="14"/>
        <end position="85"/>
    </location>
</feature>
<evidence type="ECO:0000256" key="1">
    <source>
        <dbReference type="SAM" id="MobiDB-lite"/>
    </source>
</evidence>
<feature type="non-terminal residue" evidence="2">
    <location>
        <position position="1"/>
    </location>
</feature>
<evidence type="ECO:0000313" key="3">
    <source>
        <dbReference type="Proteomes" id="UP000437017"/>
    </source>
</evidence>
<comment type="caution">
    <text evidence="2">The sequence shown here is derived from an EMBL/GenBank/DDBJ whole genome shotgun (WGS) entry which is preliminary data.</text>
</comment>
<keyword evidence="3" id="KW-1185">Reference proteome</keyword>
<dbReference type="InterPro" id="IPR032053">
    <property type="entry name" value="Ribosomal_mS34"/>
</dbReference>
<dbReference type="EMBL" id="SGJD01001207">
    <property type="protein sequence ID" value="KAB0401486.1"/>
    <property type="molecule type" value="Genomic_DNA"/>
</dbReference>
<dbReference type="AlphaFoldDB" id="A0A6A1Q5J2"/>
<gene>
    <name evidence="2" type="ORF">E2I00_009271</name>
</gene>
<dbReference type="Proteomes" id="UP000437017">
    <property type="component" value="Unassembled WGS sequence"/>
</dbReference>
<dbReference type="PANTHER" id="PTHR28589:SF1">
    <property type="entry name" value="SMALL RIBOSOMAL SUBUNIT PROTEIN MS34"/>
    <property type="match status" value="1"/>
</dbReference>
<protein>
    <submittedName>
        <fullName evidence="2">Uncharacterized protein</fullName>
    </submittedName>
</protein>
<dbReference type="OrthoDB" id="16434at2759"/>